<geneLocation type="plastid" evidence="1"/>
<dbReference type="SUPFAM" id="SSF53335">
    <property type="entry name" value="S-adenosyl-L-methionine-dependent methyltransferases"/>
    <property type="match status" value="1"/>
</dbReference>
<proteinExistence type="predicted"/>
<dbReference type="GO" id="GO:0032259">
    <property type="term" value="P:methylation"/>
    <property type="evidence" value="ECO:0007669"/>
    <property type="project" value="UniProtKB-KW"/>
</dbReference>
<dbReference type="InterPro" id="IPR029063">
    <property type="entry name" value="SAM-dependent_MTases_sf"/>
</dbReference>
<protein>
    <submittedName>
        <fullName evidence="1">SAM-dependent methyltransferase</fullName>
    </submittedName>
</protein>
<keyword evidence="1" id="KW-0808">Transferase</keyword>
<dbReference type="Gene3D" id="3.40.50.150">
    <property type="entry name" value="Vaccinia Virus protein VP39"/>
    <property type="match status" value="1"/>
</dbReference>
<evidence type="ECO:0000313" key="1">
    <source>
        <dbReference type="EMBL" id="APP88635.1"/>
    </source>
</evidence>
<keyword evidence="1" id="KW-0934">Plastid</keyword>
<keyword evidence="1" id="KW-0489">Methyltransferase</keyword>
<sequence length="204" mass="23905">MNHYSNRAPRKNWWNQKIIQNFLSIVNPDILFFRFFCSRTLALRLTDGKDILDLSYGVRERTHPLSLKYKFTRITFIEPNIRTWRPVPLVEQFAKDPISLTPQFDAIQMNMSLHKLRASEQEQILQSVHRLLRSGGYLIIVDLHKGPMVIGYFQKLIYLICRAHKTRNFIDTNLLPKLVEIGFIGIERTLIAGGTLQRIVARTR</sequence>
<dbReference type="GO" id="GO:0008168">
    <property type="term" value="F:methyltransferase activity"/>
    <property type="evidence" value="ECO:0007669"/>
    <property type="project" value="UniProtKB-KW"/>
</dbReference>
<name>A0A1L5YD50_9EUKA</name>
<dbReference type="AlphaFoldDB" id="A0A1L5YD50"/>
<accession>A0A1L5YD50</accession>
<organism evidence="1">
    <name type="scientific">Paulinella micropora</name>
    <dbReference type="NCBI Taxonomy" id="1928728"/>
    <lineage>
        <taxon>Eukaryota</taxon>
        <taxon>Sar</taxon>
        <taxon>Rhizaria</taxon>
        <taxon>Cercozoa</taxon>
        <taxon>Imbricatea</taxon>
        <taxon>Silicofilosea</taxon>
        <taxon>Euglyphida</taxon>
        <taxon>Paulinellidae</taxon>
        <taxon>Paulinella</taxon>
    </lineage>
</organism>
<dbReference type="EMBL" id="KX897545">
    <property type="protein sequence ID" value="APP88635.1"/>
    <property type="molecule type" value="Genomic_DNA"/>
</dbReference>
<dbReference type="Pfam" id="PF13489">
    <property type="entry name" value="Methyltransf_23"/>
    <property type="match status" value="1"/>
</dbReference>
<gene>
    <name evidence="1" type="ORF">PCKR_875</name>
</gene>
<reference evidence="1" key="1">
    <citation type="journal article" date="2017" name="Protist">
        <title>Diversity of the Photosynthetic Paulinella Species, with the Description of Paulinella micropora sp. nov. and the Chromatophore Genome Sequence for strain KR01.</title>
        <authorList>
            <person name="Lhee D."/>
            <person name="Yang E.C."/>
            <person name="Kim J.I."/>
            <person name="Nakayama T."/>
            <person name="Zuccarello G."/>
            <person name="Andersen R.A."/>
            <person name="Yoon H.S."/>
        </authorList>
    </citation>
    <scope>NUCLEOTIDE SEQUENCE</scope>
    <source>
        <strain evidence="1">KR01</strain>
    </source>
</reference>
<dbReference type="CDD" id="cd02440">
    <property type="entry name" value="AdoMet_MTases"/>
    <property type="match status" value="1"/>
</dbReference>